<dbReference type="STRING" id="562970.Btus_0973"/>
<dbReference type="AlphaFoldDB" id="D5WW80"/>
<protein>
    <submittedName>
        <fullName evidence="1">Uncharacterized protein</fullName>
    </submittedName>
</protein>
<reference evidence="1 2" key="1">
    <citation type="journal article" date="2011" name="Stand. Genomic Sci.">
        <title>Complete genome sequence of the thermophilic, hydrogen-oxidizing Bacillus tusciae type strain (T2) and reclassification in the new genus, Kyrpidia gen. nov. as Kyrpidia tusciae comb. nov. and emendation of the family Alicyclobacillaceae da Costa and Rainey, 2010.</title>
        <authorList>
            <person name="Klenk H.P."/>
            <person name="Lapidus A."/>
            <person name="Chertkov O."/>
            <person name="Copeland A."/>
            <person name="Del Rio T.G."/>
            <person name="Nolan M."/>
            <person name="Lucas S."/>
            <person name="Chen F."/>
            <person name="Tice H."/>
            <person name="Cheng J.F."/>
            <person name="Han C."/>
            <person name="Bruce D."/>
            <person name="Goodwin L."/>
            <person name="Pitluck S."/>
            <person name="Pati A."/>
            <person name="Ivanova N."/>
            <person name="Mavromatis K."/>
            <person name="Daum C."/>
            <person name="Chen A."/>
            <person name="Palaniappan K."/>
            <person name="Chang Y.J."/>
            <person name="Land M."/>
            <person name="Hauser L."/>
            <person name="Jeffries C.D."/>
            <person name="Detter J.C."/>
            <person name="Rohde M."/>
            <person name="Abt B."/>
            <person name="Pukall R."/>
            <person name="Goker M."/>
            <person name="Bristow J."/>
            <person name="Markowitz V."/>
            <person name="Hugenholtz P."/>
            <person name="Eisen J.A."/>
        </authorList>
    </citation>
    <scope>NUCLEOTIDE SEQUENCE [LARGE SCALE GENOMIC DNA]</scope>
    <source>
        <strain evidence="1 2">DSM 2912</strain>
    </source>
</reference>
<proteinExistence type="predicted"/>
<evidence type="ECO:0000313" key="2">
    <source>
        <dbReference type="Proteomes" id="UP000002368"/>
    </source>
</evidence>
<accession>D5WW80</accession>
<evidence type="ECO:0000313" key="1">
    <source>
        <dbReference type="EMBL" id="ADG05712.1"/>
    </source>
</evidence>
<dbReference type="Proteomes" id="UP000002368">
    <property type="component" value="Chromosome"/>
</dbReference>
<name>D5WW80_KYRT2</name>
<dbReference type="KEGG" id="bts:Btus_0973"/>
<keyword evidence="2" id="KW-1185">Reference proteome</keyword>
<gene>
    <name evidence="1" type="ordered locus">Btus_0973</name>
</gene>
<dbReference type="HOGENOM" id="CLU_2990827_0_0_9"/>
<organism evidence="1 2">
    <name type="scientific">Kyrpidia tusciae (strain DSM 2912 / NBRC 15312 / T2)</name>
    <name type="common">Bacillus tusciae</name>
    <dbReference type="NCBI Taxonomy" id="562970"/>
    <lineage>
        <taxon>Bacteria</taxon>
        <taxon>Bacillati</taxon>
        <taxon>Bacillota</taxon>
        <taxon>Bacilli</taxon>
        <taxon>Bacillales</taxon>
        <taxon>Alicyclobacillaceae</taxon>
        <taxon>Kyrpidia</taxon>
    </lineage>
</organism>
<sequence length="57" mass="6632">MWETKQVIGTSERDLAAGLVLSWGVFAEVRKGINWSPRLEANRFYEESPDSYAFMYE</sequence>
<dbReference type="EMBL" id="CP002017">
    <property type="protein sequence ID" value="ADG05712.1"/>
    <property type="molecule type" value="Genomic_DNA"/>
</dbReference>